<dbReference type="AlphaFoldDB" id="A0A386HTZ9"/>
<dbReference type="EMBL" id="CP032489">
    <property type="protein sequence ID" value="AYD48900.1"/>
    <property type="molecule type" value="Genomic_DNA"/>
</dbReference>
<reference evidence="2 3" key="1">
    <citation type="submission" date="2018-09" db="EMBL/GenBank/DDBJ databases">
        <title>Arachidicoccus sp. nov., a bacterium isolated from soil.</title>
        <authorList>
            <person name="Weon H.-Y."/>
            <person name="Kwon S.-W."/>
            <person name="Lee S.A."/>
        </authorList>
    </citation>
    <scope>NUCLEOTIDE SEQUENCE [LARGE SCALE GENOMIC DNA]</scope>
    <source>
        <strain evidence="2 3">KIS59-12</strain>
    </source>
</reference>
<dbReference type="RefSeq" id="WP_119990093.1">
    <property type="nucleotide sequence ID" value="NZ_CP032489.1"/>
</dbReference>
<sequence>MKKVKVIIAALAIVFVIIQFIRPARNQNGQVSGQSLAFLYHPSDSVVKILQAACMDCHSNNTHYPWYTNVQPLGWFLNRHIRQGKDELNFDEFGAYSTRRQKSKLRSIKDQIVEQAMPLKSYKLMHPESRLSSIQKQMLIHWLDKQIDSLEQQ</sequence>
<proteinExistence type="predicted"/>
<feature type="domain" description="Haem-binding" evidence="1">
    <location>
        <begin position="12"/>
        <end position="147"/>
    </location>
</feature>
<dbReference type="SMART" id="SM01235">
    <property type="entry name" value="Haem_bd"/>
    <property type="match status" value="1"/>
</dbReference>
<dbReference type="KEGG" id="ark:D6B99_15560"/>
<name>A0A386HTZ9_9BACT</name>
<accession>A0A386HTZ9</accession>
<dbReference type="Proteomes" id="UP000266118">
    <property type="component" value="Chromosome"/>
</dbReference>
<protein>
    <submittedName>
        <fullName evidence="2">Cytochrome C</fullName>
    </submittedName>
</protein>
<organism evidence="2 3">
    <name type="scientific">Arachidicoccus soli</name>
    <dbReference type="NCBI Taxonomy" id="2341117"/>
    <lineage>
        <taxon>Bacteria</taxon>
        <taxon>Pseudomonadati</taxon>
        <taxon>Bacteroidota</taxon>
        <taxon>Chitinophagia</taxon>
        <taxon>Chitinophagales</taxon>
        <taxon>Chitinophagaceae</taxon>
        <taxon>Arachidicoccus</taxon>
    </lineage>
</organism>
<dbReference type="Pfam" id="PF14376">
    <property type="entry name" value="Haem_bd"/>
    <property type="match status" value="1"/>
</dbReference>
<evidence type="ECO:0000313" key="3">
    <source>
        <dbReference type="Proteomes" id="UP000266118"/>
    </source>
</evidence>
<dbReference type="OrthoDB" id="196738at2"/>
<keyword evidence="3" id="KW-1185">Reference proteome</keyword>
<gene>
    <name evidence="2" type="ORF">D6B99_15560</name>
</gene>
<evidence type="ECO:0000313" key="2">
    <source>
        <dbReference type="EMBL" id="AYD48900.1"/>
    </source>
</evidence>
<evidence type="ECO:0000259" key="1">
    <source>
        <dbReference type="SMART" id="SM01235"/>
    </source>
</evidence>
<dbReference type="InterPro" id="IPR025992">
    <property type="entry name" value="Haem-bd"/>
</dbReference>